<dbReference type="OrthoDB" id="9770517at2"/>
<dbReference type="PANTHER" id="PTHR30203:SF20">
    <property type="entry name" value="MULTIDRUG RESISTANCE OUTER MEMBRANE PROTEIN MDTP-RELATED"/>
    <property type="match status" value="1"/>
</dbReference>
<comment type="caution">
    <text evidence="11">The sequence shown here is derived from an EMBL/GenBank/DDBJ whole genome shotgun (WGS) entry which is preliminary data.</text>
</comment>
<dbReference type="Proteomes" id="UP000580517">
    <property type="component" value="Unassembled WGS sequence"/>
</dbReference>
<keyword evidence="10" id="KW-0175">Coiled coil</keyword>
<keyword evidence="12" id="KW-1185">Reference proteome</keyword>
<feature type="signal peptide" evidence="9">
    <location>
        <begin position="1"/>
        <end position="17"/>
    </location>
</feature>
<sequence>MKIIFPLLLAASLAGCAAIGPGDANVESLDAGQLGLKSVNVDWPSDTWWQRYGDPQLNALIEQALNGNPSMDAAQARLAAANAAVRGAHAIRLPQADASFVSSRQRFSNNYIYPPPYGGSMMTDANLRLNVGFDLDLWGRNRARYAAAVSQEKAAEADVQMARNTLVDAVVQSYFNLQNALAQHEVLARIVEQQRNVLDITRQRANAGLDTQVEVKQASSAVSAARVQLSQASTNAALLRNQLAALAGQGPERGQQIHKTTPKHPPTGVPDSIPLELLARRPDIVAAKLRVEAASSQISAAKAEFYPNVNLNAFAGFMSLGLSNLLEGASKVYGVGPAISLPVFHGGELNAQLDTRRAERDLAVADYNQTLLDAIREVANATASINALQQQTRDQEDSLQAIESAYQIAVDRYKSGLGNFIQVLQAQNEVQTQAIQTTDLHVRAYKLDAQLATALGGGYGAATKKH</sequence>
<evidence type="ECO:0000313" key="12">
    <source>
        <dbReference type="Proteomes" id="UP000580517"/>
    </source>
</evidence>
<evidence type="ECO:0000256" key="10">
    <source>
        <dbReference type="SAM" id="Coils"/>
    </source>
</evidence>
<reference evidence="11 12" key="1">
    <citation type="submission" date="2020-07" db="EMBL/GenBank/DDBJ databases">
        <title>Taxonomic revisions and descriptions of new bacterial species based on genomic comparisons in the high-G+C-content subgroup of the family Alcaligenaceae.</title>
        <authorList>
            <person name="Szabo A."/>
            <person name="Felfoldi T."/>
        </authorList>
    </citation>
    <scope>NUCLEOTIDE SEQUENCE [LARGE SCALE GENOMIC DNA]</scope>
    <source>
        <strain evidence="11 12">DSM 25264</strain>
    </source>
</reference>
<evidence type="ECO:0000256" key="6">
    <source>
        <dbReference type="ARBA" id="ARBA00023136"/>
    </source>
</evidence>
<name>A0A853FBW8_9BURK</name>
<evidence type="ECO:0000256" key="9">
    <source>
        <dbReference type="RuleBase" id="RU362097"/>
    </source>
</evidence>
<dbReference type="GO" id="GO:0005886">
    <property type="term" value="C:plasma membrane"/>
    <property type="evidence" value="ECO:0007669"/>
    <property type="project" value="UniProtKB-SubCell"/>
</dbReference>
<dbReference type="Pfam" id="PF02321">
    <property type="entry name" value="OEP"/>
    <property type="match status" value="2"/>
</dbReference>
<keyword evidence="7 9" id="KW-0564">Palmitate</keyword>
<dbReference type="EMBL" id="JACCEW010000001">
    <property type="protein sequence ID" value="NYT35566.1"/>
    <property type="molecule type" value="Genomic_DNA"/>
</dbReference>
<dbReference type="InterPro" id="IPR010131">
    <property type="entry name" value="MdtP/NodT-like"/>
</dbReference>
<dbReference type="InterPro" id="IPR003423">
    <property type="entry name" value="OMP_efflux"/>
</dbReference>
<keyword evidence="8 9" id="KW-0449">Lipoprotein</keyword>
<accession>A0A853FBW8</accession>
<protein>
    <submittedName>
        <fullName evidence="11">Efflux transporter outer membrane subunit</fullName>
    </submittedName>
</protein>
<evidence type="ECO:0000313" key="11">
    <source>
        <dbReference type="EMBL" id="NYT35566.1"/>
    </source>
</evidence>
<proteinExistence type="inferred from homology"/>
<dbReference type="PANTHER" id="PTHR30203">
    <property type="entry name" value="OUTER MEMBRANE CATION EFFLUX PROTEIN"/>
    <property type="match status" value="1"/>
</dbReference>
<organism evidence="11 12">
    <name type="scientific">Allopusillimonas soli</name>
    <dbReference type="NCBI Taxonomy" id="659016"/>
    <lineage>
        <taxon>Bacteria</taxon>
        <taxon>Pseudomonadati</taxon>
        <taxon>Pseudomonadota</taxon>
        <taxon>Betaproteobacteria</taxon>
        <taxon>Burkholderiales</taxon>
        <taxon>Alcaligenaceae</taxon>
        <taxon>Allopusillimonas</taxon>
    </lineage>
</organism>
<comment type="similarity">
    <text evidence="2 9">Belongs to the outer membrane factor (OMF) (TC 1.B.17) family.</text>
</comment>
<keyword evidence="3 9" id="KW-1134">Transmembrane beta strand</keyword>
<dbReference type="RefSeq" id="WP_129967437.1">
    <property type="nucleotide sequence ID" value="NZ_JACCEW010000001.1"/>
</dbReference>
<dbReference type="PROSITE" id="PS51257">
    <property type="entry name" value="PROKAR_LIPOPROTEIN"/>
    <property type="match status" value="1"/>
</dbReference>
<feature type="coiled-coil region" evidence="10">
    <location>
        <begin position="371"/>
        <end position="405"/>
    </location>
</feature>
<evidence type="ECO:0000256" key="8">
    <source>
        <dbReference type="ARBA" id="ARBA00023288"/>
    </source>
</evidence>
<dbReference type="NCBIfam" id="TIGR01845">
    <property type="entry name" value="outer_NodT"/>
    <property type="match status" value="1"/>
</dbReference>
<evidence type="ECO:0000256" key="1">
    <source>
        <dbReference type="ARBA" id="ARBA00004370"/>
    </source>
</evidence>
<comment type="subcellular location">
    <subcellularLocation>
        <location evidence="9">Cell membrane</location>
        <topology evidence="9">Lipid-anchor</topology>
    </subcellularLocation>
    <subcellularLocation>
        <location evidence="1">Membrane</location>
    </subcellularLocation>
</comment>
<dbReference type="SUPFAM" id="SSF56954">
    <property type="entry name" value="Outer membrane efflux proteins (OEP)"/>
    <property type="match status" value="1"/>
</dbReference>
<evidence type="ECO:0000256" key="4">
    <source>
        <dbReference type="ARBA" id="ARBA00022692"/>
    </source>
</evidence>
<evidence type="ECO:0000256" key="2">
    <source>
        <dbReference type="ARBA" id="ARBA00007613"/>
    </source>
</evidence>
<evidence type="ECO:0000256" key="7">
    <source>
        <dbReference type="ARBA" id="ARBA00023139"/>
    </source>
</evidence>
<keyword evidence="5 9" id="KW-0732">Signal</keyword>
<dbReference type="Gene3D" id="1.20.1600.10">
    <property type="entry name" value="Outer membrane efflux proteins (OEP)"/>
    <property type="match status" value="1"/>
</dbReference>
<keyword evidence="4 9" id="KW-0812">Transmembrane</keyword>
<feature type="chain" id="PRO_5033102589" evidence="9">
    <location>
        <begin position="18"/>
        <end position="466"/>
    </location>
</feature>
<evidence type="ECO:0000256" key="3">
    <source>
        <dbReference type="ARBA" id="ARBA00022452"/>
    </source>
</evidence>
<dbReference type="Gene3D" id="2.20.200.10">
    <property type="entry name" value="Outer membrane efflux proteins (OEP)"/>
    <property type="match status" value="1"/>
</dbReference>
<dbReference type="AlphaFoldDB" id="A0A853FBW8"/>
<dbReference type="GO" id="GO:0015562">
    <property type="term" value="F:efflux transmembrane transporter activity"/>
    <property type="evidence" value="ECO:0007669"/>
    <property type="project" value="InterPro"/>
</dbReference>
<gene>
    <name evidence="11" type="ORF">H0A68_01665</name>
</gene>
<keyword evidence="6 9" id="KW-0472">Membrane</keyword>
<evidence type="ECO:0000256" key="5">
    <source>
        <dbReference type="ARBA" id="ARBA00022729"/>
    </source>
</evidence>